<comment type="caution">
    <text evidence="5">The sequence shown here is derived from an EMBL/GenBank/DDBJ whole genome shotgun (WGS) entry which is preliminary data.</text>
</comment>
<dbReference type="PANTHER" id="PTHR21726">
    <property type="entry name" value="PHOSPHATIDYLINOSITOL N-ACETYLGLUCOSAMINYLTRANSFERASE SUBUNIT P DOWN SYNDROME CRITICAL REGION PROTEIN 5 -RELATED"/>
    <property type="match status" value="1"/>
</dbReference>
<dbReference type="PANTHER" id="PTHR21726:SF61">
    <property type="entry name" value="DNAA INITIATOR-ASSOCIATING PROTEIN"/>
    <property type="match status" value="1"/>
</dbReference>
<keyword evidence="2" id="KW-1133">Transmembrane helix</keyword>
<evidence type="ECO:0000259" key="4">
    <source>
        <dbReference type="Pfam" id="PF14383"/>
    </source>
</evidence>
<dbReference type="OrthoDB" id="1928505at2759"/>
<accession>A0A922JY07</accession>
<dbReference type="EMBL" id="CM031827">
    <property type="protein sequence ID" value="KAG6720382.1"/>
    <property type="molecule type" value="Genomic_DNA"/>
</dbReference>
<dbReference type="InterPro" id="IPR032795">
    <property type="entry name" value="DUF3741-assoc"/>
</dbReference>
<proteinExistence type="predicted"/>
<sequence>MRIRGKRRRVWPLLQRSGRIGLVVVLGFSFSFLIGTGGSPRKSSSPGSCFHQVTLLSTEQTSYCFIISRFILLLHSLLANIHTNFPFDYKKKAFFFFLDALVRAKQASKKFKGDEKMPISKLHLIADENSGGFPNVKKNGNRRVDFDKKHEMRAPGLVARLMGLESMPAVHRDRPKKPSFTDSYVNGEEKVMASPGRFDKGELNLGKGGTKQESRPQKLQKTGPFEGRAVTRFGAEALQIKSVLSRSRKHHNHHPKLASPLKGPRISSGRNVSRSSRLIGAATRILEPGLQATSRAKCTLSYSSSVHHSPTDEIETERMSFMSLDSSKQSNYNAGSAQHLMGQASCKNCGNLVAYEPNVGENPSAFFASNFVNASTRDSGWSKPRAPESSHEQEREVAFHRSKDQDVPLAAKSKESLRIHYEPIAERLPLSQEGQRQLHLSSQTCKPKKDESSSVVFKHMMQTEDRMLLGRDRIPPRAKVSNLQGQRVSSAGNTVAATKDFVALNRSLTGRTRLKLPTKVDNSRLDAGKKACNGRDGSLPQLRTPVRKRRTINFSGQTESPGFVSSTIAKGRNICTDASTGKSMRLNAHSMNQNGVSSRLTGQGDEERTNGNKETDIISFTFNSPVRHKTVVPTKMEERIRIRHEDESLSFQKALPLRRDALGILLEQKLKELTCQEDNELTKGAPAKTSSAMILQELISAMTAGQPCFQDGHIFNNDIAFETKAEMEGLVGSSCQIHHLSPGSVLEASFSSSSLDESPVPGHRLCPNSMDYSYNQLQPREFDTDLLDSATSSDKERTDCGMVADFVRNVTKILDTMNLTGDGLMGITVSQAKEVILNSELLFGGASPHTLDGMKGFLVSPCLLDELESFARAAWTNYIGFIGLEDTKEGNYLRRLLFDMVIECLDSKYGRYCNSGFKTWSRLPLCMSRDKLILDVAEEVRRWTDLVGMIPDEIIEWEMGHSLGKWTDFHIEVFETGAQIDGDILQFLVEEIVMDLLDGRSGPF</sequence>
<evidence type="ECO:0000256" key="1">
    <source>
        <dbReference type="SAM" id="MobiDB-lite"/>
    </source>
</evidence>
<gene>
    <name evidence="5" type="ORF">I3842_03G058400</name>
</gene>
<evidence type="ECO:0000313" key="5">
    <source>
        <dbReference type="EMBL" id="KAG6720382.1"/>
    </source>
</evidence>
<reference evidence="5" key="1">
    <citation type="submission" date="2021-01" db="EMBL/GenBank/DDBJ databases">
        <authorList>
            <person name="Lovell J.T."/>
            <person name="Bentley N."/>
            <person name="Bhattarai G."/>
            <person name="Jenkins J.W."/>
            <person name="Sreedasyam A."/>
            <person name="Alarcon Y."/>
            <person name="Bock C."/>
            <person name="Boston L."/>
            <person name="Carlson J."/>
            <person name="Cervantes K."/>
            <person name="Clermont K."/>
            <person name="Krom N."/>
            <person name="Kubenka K."/>
            <person name="Mamidi S."/>
            <person name="Mattison C."/>
            <person name="Monteros M."/>
            <person name="Pisani C."/>
            <person name="Plott C."/>
            <person name="Rajasekar S."/>
            <person name="Rhein H.S."/>
            <person name="Rohla C."/>
            <person name="Song M."/>
            <person name="Hilaire R.S."/>
            <person name="Shu S."/>
            <person name="Wells L."/>
            <person name="Wang X."/>
            <person name="Webber J."/>
            <person name="Heerema R.J."/>
            <person name="Klein P."/>
            <person name="Conner P."/>
            <person name="Grauke L."/>
            <person name="Grimwood J."/>
            <person name="Schmutz J."/>
            <person name="Randall J.J."/>
        </authorList>
    </citation>
    <scope>NUCLEOTIDE SEQUENCE</scope>
    <source>
        <tissue evidence="5">Leaf</tissue>
    </source>
</reference>
<evidence type="ECO:0008006" key="7">
    <source>
        <dbReference type="Google" id="ProtNLM"/>
    </source>
</evidence>
<name>A0A922JY07_CARIL</name>
<dbReference type="InterPro" id="IPR025486">
    <property type="entry name" value="DUF4378"/>
</dbReference>
<feature type="domain" description="DUF4378" evidence="3">
    <location>
        <begin position="833"/>
        <end position="991"/>
    </location>
</feature>
<organism evidence="5 6">
    <name type="scientific">Carya illinoinensis</name>
    <name type="common">Pecan</name>
    <dbReference type="NCBI Taxonomy" id="32201"/>
    <lineage>
        <taxon>Eukaryota</taxon>
        <taxon>Viridiplantae</taxon>
        <taxon>Streptophyta</taxon>
        <taxon>Embryophyta</taxon>
        <taxon>Tracheophyta</taxon>
        <taxon>Spermatophyta</taxon>
        <taxon>Magnoliopsida</taxon>
        <taxon>eudicotyledons</taxon>
        <taxon>Gunneridae</taxon>
        <taxon>Pentapetalae</taxon>
        <taxon>rosids</taxon>
        <taxon>fabids</taxon>
        <taxon>Fagales</taxon>
        <taxon>Juglandaceae</taxon>
        <taxon>Carya</taxon>
    </lineage>
</organism>
<dbReference type="Pfam" id="PF14383">
    <property type="entry name" value="VARLMGL"/>
    <property type="match status" value="1"/>
</dbReference>
<feature type="region of interest" description="Disordered" evidence="1">
    <location>
        <begin position="245"/>
        <end position="274"/>
    </location>
</feature>
<feature type="domain" description="DUF3741" evidence="4">
    <location>
        <begin position="147"/>
        <end position="172"/>
    </location>
</feature>
<feature type="compositionally biased region" description="Polar residues" evidence="1">
    <location>
        <begin position="590"/>
        <end position="601"/>
    </location>
</feature>
<evidence type="ECO:0000256" key="2">
    <source>
        <dbReference type="SAM" id="Phobius"/>
    </source>
</evidence>
<keyword evidence="2" id="KW-0812">Transmembrane</keyword>
<dbReference type="AlphaFoldDB" id="A0A922JY07"/>
<evidence type="ECO:0000313" key="6">
    <source>
        <dbReference type="Proteomes" id="UP000811246"/>
    </source>
</evidence>
<feature type="region of interest" description="Disordered" evidence="1">
    <location>
        <begin position="590"/>
        <end position="611"/>
    </location>
</feature>
<dbReference type="Proteomes" id="UP000811246">
    <property type="component" value="Chromosome 3"/>
</dbReference>
<feature type="transmembrane region" description="Helical" evidence="2">
    <location>
        <begin position="20"/>
        <end position="39"/>
    </location>
</feature>
<feature type="region of interest" description="Disordered" evidence="1">
    <location>
        <begin position="195"/>
        <end position="220"/>
    </location>
</feature>
<evidence type="ECO:0000259" key="3">
    <source>
        <dbReference type="Pfam" id="PF14309"/>
    </source>
</evidence>
<feature type="compositionally biased region" description="Basic residues" evidence="1">
    <location>
        <begin position="246"/>
        <end position="256"/>
    </location>
</feature>
<dbReference type="Pfam" id="PF14309">
    <property type="entry name" value="DUF4378"/>
    <property type="match status" value="1"/>
</dbReference>
<protein>
    <recommendedName>
        <fullName evidence="7">DUF4378 domain-containing protein</fullName>
    </recommendedName>
</protein>
<keyword evidence="2" id="KW-0472">Membrane</keyword>